<dbReference type="AlphaFoldDB" id="A0A0D3KQ43"/>
<dbReference type="Proteomes" id="UP000013827">
    <property type="component" value="Unassembled WGS sequence"/>
</dbReference>
<dbReference type="GeneID" id="17283148"/>
<dbReference type="HOGENOM" id="CLU_2390633_0_0_1"/>
<dbReference type="KEGG" id="ehx:EMIHUDRAFT_224836"/>
<evidence type="ECO:0000313" key="1">
    <source>
        <dbReference type="EnsemblProtists" id="EOD37878"/>
    </source>
</evidence>
<protein>
    <submittedName>
        <fullName evidence="1">Uncharacterized protein</fullName>
    </submittedName>
</protein>
<dbReference type="RefSeq" id="XP_005790307.1">
    <property type="nucleotide sequence ID" value="XM_005790250.1"/>
</dbReference>
<organism evidence="1 2">
    <name type="scientific">Emiliania huxleyi (strain CCMP1516)</name>
    <dbReference type="NCBI Taxonomy" id="280463"/>
    <lineage>
        <taxon>Eukaryota</taxon>
        <taxon>Haptista</taxon>
        <taxon>Haptophyta</taxon>
        <taxon>Prymnesiophyceae</taxon>
        <taxon>Isochrysidales</taxon>
        <taxon>Noelaerhabdaceae</taxon>
        <taxon>Emiliania</taxon>
    </lineage>
</organism>
<keyword evidence="2" id="KW-1185">Reference proteome</keyword>
<dbReference type="EnsemblProtists" id="EOD37878">
    <property type="protein sequence ID" value="EOD37878"/>
    <property type="gene ID" value="EMIHUDRAFT_224836"/>
</dbReference>
<sequence length="93" mass="9954">MGKVMGYSKDDRRARASHILLSFDAYPEGSSPDSEAMANGLKAKIEGGDFTFEFAAEKFSAVGRARKVVEDEPLGTILGPVKTQIACPEDGDT</sequence>
<proteinExistence type="predicted"/>
<dbReference type="PaxDb" id="2903-EOD37878"/>
<evidence type="ECO:0000313" key="2">
    <source>
        <dbReference type="Proteomes" id="UP000013827"/>
    </source>
</evidence>
<dbReference type="SUPFAM" id="SSF54534">
    <property type="entry name" value="FKBP-like"/>
    <property type="match status" value="1"/>
</dbReference>
<reference evidence="1" key="2">
    <citation type="submission" date="2024-10" db="UniProtKB">
        <authorList>
            <consortium name="EnsemblProtists"/>
        </authorList>
    </citation>
    <scope>IDENTIFICATION</scope>
</reference>
<reference evidence="2" key="1">
    <citation type="journal article" date="2013" name="Nature">
        <title>Pan genome of the phytoplankton Emiliania underpins its global distribution.</title>
        <authorList>
            <person name="Read B.A."/>
            <person name="Kegel J."/>
            <person name="Klute M.J."/>
            <person name="Kuo A."/>
            <person name="Lefebvre S.C."/>
            <person name="Maumus F."/>
            <person name="Mayer C."/>
            <person name="Miller J."/>
            <person name="Monier A."/>
            <person name="Salamov A."/>
            <person name="Young J."/>
            <person name="Aguilar M."/>
            <person name="Claverie J.M."/>
            <person name="Frickenhaus S."/>
            <person name="Gonzalez K."/>
            <person name="Herman E.K."/>
            <person name="Lin Y.C."/>
            <person name="Napier J."/>
            <person name="Ogata H."/>
            <person name="Sarno A.F."/>
            <person name="Shmutz J."/>
            <person name="Schroeder D."/>
            <person name="de Vargas C."/>
            <person name="Verret F."/>
            <person name="von Dassow P."/>
            <person name="Valentin K."/>
            <person name="Van de Peer Y."/>
            <person name="Wheeler G."/>
            <person name="Dacks J.B."/>
            <person name="Delwiche C.F."/>
            <person name="Dyhrman S.T."/>
            <person name="Glockner G."/>
            <person name="John U."/>
            <person name="Richards T."/>
            <person name="Worden A.Z."/>
            <person name="Zhang X."/>
            <person name="Grigoriev I.V."/>
            <person name="Allen A.E."/>
            <person name="Bidle K."/>
            <person name="Borodovsky M."/>
            <person name="Bowler C."/>
            <person name="Brownlee C."/>
            <person name="Cock J.M."/>
            <person name="Elias M."/>
            <person name="Gladyshev V.N."/>
            <person name="Groth M."/>
            <person name="Guda C."/>
            <person name="Hadaegh A."/>
            <person name="Iglesias-Rodriguez M.D."/>
            <person name="Jenkins J."/>
            <person name="Jones B.M."/>
            <person name="Lawson T."/>
            <person name="Leese F."/>
            <person name="Lindquist E."/>
            <person name="Lobanov A."/>
            <person name="Lomsadze A."/>
            <person name="Malik S.B."/>
            <person name="Marsh M.E."/>
            <person name="Mackinder L."/>
            <person name="Mock T."/>
            <person name="Mueller-Roeber B."/>
            <person name="Pagarete A."/>
            <person name="Parker M."/>
            <person name="Probert I."/>
            <person name="Quesneville H."/>
            <person name="Raines C."/>
            <person name="Rensing S.A."/>
            <person name="Riano-Pachon D.M."/>
            <person name="Richier S."/>
            <person name="Rokitta S."/>
            <person name="Shiraiwa Y."/>
            <person name="Soanes D.M."/>
            <person name="van der Giezen M."/>
            <person name="Wahlund T.M."/>
            <person name="Williams B."/>
            <person name="Wilson W."/>
            <person name="Wolfe G."/>
            <person name="Wurch L.L."/>
        </authorList>
    </citation>
    <scope>NUCLEOTIDE SEQUENCE</scope>
</reference>
<name>A0A0D3KQ43_EMIH1</name>
<accession>A0A0D3KQ43</accession>